<dbReference type="PANTHER" id="PTHR12374">
    <property type="entry name" value="TRANSCRIPTIONAL ADAPTOR 2 ADA2 -RELATED"/>
    <property type="match status" value="1"/>
</dbReference>
<protein>
    <submittedName>
        <fullName evidence="3">Uncharacterized protein</fullName>
    </submittedName>
</protein>
<dbReference type="AlphaFoldDB" id="A0A0L0CLF1"/>
<dbReference type="Pfam" id="PF00583">
    <property type="entry name" value="Acetyltransf_1"/>
    <property type="match status" value="1"/>
</dbReference>
<evidence type="ECO:0000259" key="1">
    <source>
        <dbReference type="Pfam" id="PF00583"/>
    </source>
</evidence>
<feature type="domain" description="N-acetyltransferase" evidence="1">
    <location>
        <begin position="162"/>
        <end position="215"/>
    </location>
</feature>
<evidence type="ECO:0000259" key="2">
    <source>
        <dbReference type="Pfam" id="PF22941"/>
    </source>
</evidence>
<comment type="caution">
    <text evidence="3">The sequence shown here is derived from an EMBL/GenBank/DDBJ whole genome shotgun (WGS) entry which is preliminary data.</text>
</comment>
<dbReference type="PANTHER" id="PTHR12374:SF20">
    <property type="entry name" value="TRANSCRIPTIONAL ADAPTER 2-ALPHA"/>
    <property type="match status" value="1"/>
</dbReference>
<organism evidence="3 4">
    <name type="scientific">Lucilia cuprina</name>
    <name type="common">Green bottle fly</name>
    <name type="synonym">Australian sheep blowfly</name>
    <dbReference type="NCBI Taxonomy" id="7375"/>
    <lineage>
        <taxon>Eukaryota</taxon>
        <taxon>Metazoa</taxon>
        <taxon>Ecdysozoa</taxon>
        <taxon>Arthropoda</taxon>
        <taxon>Hexapoda</taxon>
        <taxon>Insecta</taxon>
        <taxon>Pterygota</taxon>
        <taxon>Neoptera</taxon>
        <taxon>Endopterygota</taxon>
        <taxon>Diptera</taxon>
        <taxon>Brachycera</taxon>
        <taxon>Muscomorpha</taxon>
        <taxon>Oestroidea</taxon>
        <taxon>Calliphoridae</taxon>
        <taxon>Luciliinae</taxon>
        <taxon>Lucilia</taxon>
    </lineage>
</organism>
<dbReference type="GO" id="GO:0070461">
    <property type="term" value="C:SAGA-type complex"/>
    <property type="evidence" value="ECO:0007669"/>
    <property type="project" value="TreeGrafter"/>
</dbReference>
<sequence length="257" mass="29568">MPGRLEFETEAENDAETVIKNMLFEPEDSELDVEQKITALAVYNSRLERRTERKRTILEHNLLDYRKLAAIEKKKSKEERELLAKLKPYVRLLPREEFAKFTEDMTAEIQYRHRIAELQEYRQNGIKTLEEANKYEKEKHIRLNALFRSSQPLGRCQHLCTGDILVNPAFRRIGVGKVLGQKYLTRAHFFGYKYSIFDLVFESNTASIKLCDSLGCDRIGKVPGAGMLLNCLTPVPAIVFGKSLGSTATNENEIPLR</sequence>
<dbReference type="Pfam" id="PF22941">
    <property type="entry name" value="TADA2A-like_3rd"/>
    <property type="match status" value="1"/>
</dbReference>
<dbReference type="STRING" id="7375.A0A0L0CLF1"/>
<dbReference type="InterPro" id="IPR055141">
    <property type="entry name" value="TADA2A_B-like_dom"/>
</dbReference>
<name>A0A0L0CLF1_LUCCU</name>
<feature type="domain" description="Transcriptional adapter 2-alpha/beta-like" evidence="2">
    <location>
        <begin position="1"/>
        <end position="72"/>
    </location>
</feature>
<dbReference type="InterPro" id="IPR000182">
    <property type="entry name" value="GNAT_dom"/>
</dbReference>
<keyword evidence="4" id="KW-1185">Reference proteome</keyword>
<reference evidence="3 4" key="1">
    <citation type="journal article" date="2015" name="Nat. Commun.">
        <title>Lucilia cuprina genome unlocks parasitic fly biology to underpin future interventions.</title>
        <authorList>
            <person name="Anstead C.A."/>
            <person name="Korhonen P.K."/>
            <person name="Young N.D."/>
            <person name="Hall R.S."/>
            <person name="Jex A.R."/>
            <person name="Murali S.C."/>
            <person name="Hughes D.S."/>
            <person name="Lee S.F."/>
            <person name="Perry T."/>
            <person name="Stroehlein A.J."/>
            <person name="Ansell B.R."/>
            <person name="Breugelmans B."/>
            <person name="Hofmann A."/>
            <person name="Qu J."/>
            <person name="Dugan S."/>
            <person name="Lee S.L."/>
            <person name="Chao H."/>
            <person name="Dinh H."/>
            <person name="Han Y."/>
            <person name="Doddapaneni H.V."/>
            <person name="Worley K.C."/>
            <person name="Muzny D.M."/>
            <person name="Ioannidis P."/>
            <person name="Waterhouse R.M."/>
            <person name="Zdobnov E.M."/>
            <person name="James P.J."/>
            <person name="Bagnall N.H."/>
            <person name="Kotze A.C."/>
            <person name="Gibbs R.A."/>
            <person name="Richards S."/>
            <person name="Batterham P."/>
            <person name="Gasser R.B."/>
        </authorList>
    </citation>
    <scope>NUCLEOTIDE SEQUENCE [LARGE SCALE GENOMIC DNA]</scope>
    <source>
        <strain evidence="3 4">LS</strain>
        <tissue evidence="3">Full body</tissue>
    </source>
</reference>
<dbReference type="SUPFAM" id="SSF55729">
    <property type="entry name" value="Acyl-CoA N-acyltransferases (Nat)"/>
    <property type="match status" value="1"/>
</dbReference>
<dbReference type="GO" id="GO:0006338">
    <property type="term" value="P:chromatin remodeling"/>
    <property type="evidence" value="ECO:0007669"/>
    <property type="project" value="TreeGrafter"/>
</dbReference>
<dbReference type="GO" id="GO:0016747">
    <property type="term" value="F:acyltransferase activity, transferring groups other than amino-acyl groups"/>
    <property type="evidence" value="ECO:0007669"/>
    <property type="project" value="InterPro"/>
</dbReference>
<dbReference type="GO" id="GO:0003682">
    <property type="term" value="F:chromatin binding"/>
    <property type="evidence" value="ECO:0007669"/>
    <property type="project" value="TreeGrafter"/>
</dbReference>
<feature type="non-terminal residue" evidence="3">
    <location>
        <position position="257"/>
    </location>
</feature>
<dbReference type="EMBL" id="JRES01000225">
    <property type="protein sequence ID" value="KNC33198.1"/>
    <property type="molecule type" value="Genomic_DNA"/>
</dbReference>
<dbReference type="GO" id="GO:0005634">
    <property type="term" value="C:nucleus"/>
    <property type="evidence" value="ECO:0007669"/>
    <property type="project" value="TreeGrafter"/>
</dbReference>
<evidence type="ECO:0000313" key="4">
    <source>
        <dbReference type="Proteomes" id="UP000037069"/>
    </source>
</evidence>
<evidence type="ECO:0000313" key="3">
    <source>
        <dbReference type="EMBL" id="KNC33198.1"/>
    </source>
</evidence>
<dbReference type="Gene3D" id="3.40.630.30">
    <property type="match status" value="1"/>
</dbReference>
<gene>
    <name evidence="3" type="ORF">FF38_08281</name>
</gene>
<dbReference type="GO" id="GO:0006357">
    <property type="term" value="P:regulation of transcription by RNA polymerase II"/>
    <property type="evidence" value="ECO:0007669"/>
    <property type="project" value="TreeGrafter"/>
</dbReference>
<proteinExistence type="predicted"/>
<dbReference type="Proteomes" id="UP000037069">
    <property type="component" value="Unassembled WGS sequence"/>
</dbReference>
<dbReference type="GO" id="GO:0003713">
    <property type="term" value="F:transcription coactivator activity"/>
    <property type="evidence" value="ECO:0007669"/>
    <property type="project" value="TreeGrafter"/>
</dbReference>
<accession>A0A0L0CLF1</accession>
<dbReference type="InterPro" id="IPR016181">
    <property type="entry name" value="Acyl_CoA_acyltransferase"/>
</dbReference>